<dbReference type="Pfam" id="PF18967">
    <property type="entry name" value="PycTM"/>
    <property type="match status" value="1"/>
</dbReference>
<evidence type="ECO:0000256" key="2">
    <source>
        <dbReference type="ARBA" id="ARBA00022475"/>
    </source>
</evidence>
<evidence type="ECO:0000256" key="1">
    <source>
        <dbReference type="ARBA" id="ARBA00004236"/>
    </source>
</evidence>
<proteinExistence type="predicted"/>
<feature type="domain" description="Pycsar effector protein" evidence="9">
    <location>
        <begin position="16"/>
        <end position="160"/>
    </location>
</feature>
<name>A0A931CHF8_9ACTN</name>
<evidence type="ECO:0000256" key="8">
    <source>
        <dbReference type="SAM" id="Phobius"/>
    </source>
</evidence>
<feature type="transmembrane region" description="Helical" evidence="8">
    <location>
        <begin position="142"/>
        <end position="163"/>
    </location>
</feature>
<dbReference type="EMBL" id="JADQTO010000034">
    <property type="protein sequence ID" value="MBG0568082.1"/>
    <property type="molecule type" value="Genomic_DNA"/>
</dbReference>
<keyword evidence="2" id="KW-1003">Cell membrane</keyword>
<dbReference type="GO" id="GO:0000166">
    <property type="term" value="F:nucleotide binding"/>
    <property type="evidence" value="ECO:0007669"/>
    <property type="project" value="UniProtKB-KW"/>
</dbReference>
<evidence type="ECO:0000256" key="6">
    <source>
        <dbReference type="ARBA" id="ARBA00023118"/>
    </source>
</evidence>
<keyword evidence="4" id="KW-0547">Nucleotide-binding</keyword>
<sequence length="164" mass="16975">MTHSDLTEISNNVVADAITEVQAQIARVDTKASILTGLSLGALTGGAALAGKAHLHGFALAAAAMTAALIGAAIVLLGLAIRPALGGNYGFMRWATPTFTDLCADLVDTVTNKWQGHDDDADAVALWLLARSARRKYQRVRLAVDLLGAAFGCAALTAFLSALD</sequence>
<evidence type="ECO:0000259" key="9">
    <source>
        <dbReference type="Pfam" id="PF18967"/>
    </source>
</evidence>
<evidence type="ECO:0000313" key="10">
    <source>
        <dbReference type="EMBL" id="MBG0568082.1"/>
    </source>
</evidence>
<reference evidence="10" key="1">
    <citation type="submission" date="2020-11" db="EMBL/GenBank/DDBJ databases">
        <title>Isolation and identification of active actinomycetes.</title>
        <authorList>
            <person name="Sun X."/>
        </authorList>
    </citation>
    <scope>NUCLEOTIDE SEQUENCE</scope>
    <source>
        <strain evidence="10">NEAU-A11</strain>
    </source>
</reference>
<keyword evidence="5 8" id="KW-1133">Transmembrane helix</keyword>
<evidence type="ECO:0000256" key="4">
    <source>
        <dbReference type="ARBA" id="ARBA00022741"/>
    </source>
</evidence>
<evidence type="ECO:0000313" key="11">
    <source>
        <dbReference type="Proteomes" id="UP000598146"/>
    </source>
</evidence>
<accession>A0A931CHF8</accession>
<keyword evidence="3 8" id="KW-0812">Transmembrane</keyword>
<dbReference type="RefSeq" id="WP_196419858.1">
    <property type="nucleotide sequence ID" value="NZ_JADQTO010000034.1"/>
</dbReference>
<dbReference type="GO" id="GO:0005886">
    <property type="term" value="C:plasma membrane"/>
    <property type="evidence" value="ECO:0007669"/>
    <property type="project" value="UniProtKB-SubCell"/>
</dbReference>
<dbReference type="InterPro" id="IPR043760">
    <property type="entry name" value="PycTM_dom"/>
</dbReference>
<feature type="transmembrane region" description="Helical" evidence="8">
    <location>
        <begin position="32"/>
        <end position="51"/>
    </location>
</feature>
<keyword evidence="6" id="KW-0051">Antiviral defense</keyword>
<protein>
    <recommendedName>
        <fullName evidence="9">Pycsar effector protein domain-containing protein</fullName>
    </recommendedName>
</protein>
<keyword evidence="7 8" id="KW-0472">Membrane</keyword>
<evidence type="ECO:0000256" key="7">
    <source>
        <dbReference type="ARBA" id="ARBA00023136"/>
    </source>
</evidence>
<dbReference type="GO" id="GO:0051607">
    <property type="term" value="P:defense response to virus"/>
    <property type="evidence" value="ECO:0007669"/>
    <property type="project" value="UniProtKB-KW"/>
</dbReference>
<keyword evidence="11" id="KW-1185">Reference proteome</keyword>
<organism evidence="10 11">
    <name type="scientific">Actinoplanes aureus</name>
    <dbReference type="NCBI Taxonomy" id="2792083"/>
    <lineage>
        <taxon>Bacteria</taxon>
        <taxon>Bacillati</taxon>
        <taxon>Actinomycetota</taxon>
        <taxon>Actinomycetes</taxon>
        <taxon>Micromonosporales</taxon>
        <taxon>Micromonosporaceae</taxon>
        <taxon>Actinoplanes</taxon>
    </lineage>
</organism>
<comment type="subcellular location">
    <subcellularLocation>
        <location evidence="1">Cell membrane</location>
    </subcellularLocation>
</comment>
<evidence type="ECO:0000256" key="3">
    <source>
        <dbReference type="ARBA" id="ARBA00022692"/>
    </source>
</evidence>
<feature type="transmembrane region" description="Helical" evidence="8">
    <location>
        <begin position="57"/>
        <end position="81"/>
    </location>
</feature>
<gene>
    <name evidence="10" type="ORF">I4J89_42295</name>
</gene>
<dbReference type="AlphaFoldDB" id="A0A931CHF8"/>
<evidence type="ECO:0000256" key="5">
    <source>
        <dbReference type="ARBA" id="ARBA00022989"/>
    </source>
</evidence>
<comment type="caution">
    <text evidence="10">The sequence shown here is derived from an EMBL/GenBank/DDBJ whole genome shotgun (WGS) entry which is preliminary data.</text>
</comment>
<dbReference type="Proteomes" id="UP000598146">
    <property type="component" value="Unassembled WGS sequence"/>
</dbReference>